<dbReference type="AlphaFoldDB" id="A0A1M5J3X2"/>
<accession>A0A1M5J3X2</accession>
<reference evidence="2" key="1">
    <citation type="submission" date="2016-11" db="EMBL/GenBank/DDBJ databases">
        <authorList>
            <person name="Varghese N."/>
            <person name="Submissions S."/>
        </authorList>
    </citation>
    <scope>NUCLEOTIDE SEQUENCE [LARGE SCALE GENOMIC DNA]</scope>
    <source>
        <strain evidence="2">DSM 24579</strain>
    </source>
</reference>
<dbReference type="Proteomes" id="UP000183945">
    <property type="component" value="Unassembled WGS sequence"/>
</dbReference>
<dbReference type="EMBL" id="FQVT01000009">
    <property type="protein sequence ID" value="SHG34890.1"/>
    <property type="molecule type" value="Genomic_DNA"/>
</dbReference>
<dbReference type="STRING" id="1073325.SAMN05444483_10992"/>
<proteinExistence type="predicted"/>
<protein>
    <submittedName>
        <fullName evidence="1">Uncharacterized protein</fullName>
    </submittedName>
</protein>
<evidence type="ECO:0000313" key="1">
    <source>
        <dbReference type="EMBL" id="SHG34890.1"/>
    </source>
</evidence>
<organism evidence="1 2">
    <name type="scientific">Salegentibacter echinorum</name>
    <dbReference type="NCBI Taxonomy" id="1073325"/>
    <lineage>
        <taxon>Bacteria</taxon>
        <taxon>Pseudomonadati</taxon>
        <taxon>Bacteroidota</taxon>
        <taxon>Flavobacteriia</taxon>
        <taxon>Flavobacteriales</taxon>
        <taxon>Flavobacteriaceae</taxon>
        <taxon>Salegentibacter</taxon>
    </lineage>
</organism>
<dbReference type="RefSeq" id="WP_072880443.1">
    <property type="nucleotide sequence ID" value="NZ_FQVT01000009.1"/>
</dbReference>
<keyword evidence="2" id="KW-1185">Reference proteome</keyword>
<name>A0A1M5J3X2_SALEC</name>
<gene>
    <name evidence="1" type="ORF">SAMN05444483_10992</name>
</gene>
<evidence type="ECO:0000313" key="2">
    <source>
        <dbReference type="Proteomes" id="UP000183945"/>
    </source>
</evidence>
<sequence>METKKALQRLGWRFSEAIKKSDNSFHINSNDLEALKAINRAIQEHQKQQYEHNELFAKLYIYLFQKILENDNATVMDKEPRRKIYNLLKKPLHSIISDLTQSLNDSERYEVLEKAGALMDHPAIESNEKRINSTKAMQRALKDNENTQKFLGDVWDYETVSEIVQTEINQAINIFK</sequence>